<keyword evidence="6 8" id="KW-1133">Transmembrane helix</keyword>
<dbReference type="GO" id="GO:0008360">
    <property type="term" value="P:regulation of cell shape"/>
    <property type="evidence" value="ECO:0007669"/>
    <property type="project" value="UniProtKB-KW"/>
</dbReference>
<accession>A0A1G9ED44</accession>
<dbReference type="STRING" id="492660.SAMN05192566_2318"/>
<organism evidence="9 10">
    <name type="scientific">Methylophilus rhizosphaerae</name>
    <dbReference type="NCBI Taxonomy" id="492660"/>
    <lineage>
        <taxon>Bacteria</taxon>
        <taxon>Pseudomonadati</taxon>
        <taxon>Pseudomonadota</taxon>
        <taxon>Betaproteobacteria</taxon>
        <taxon>Nitrosomonadales</taxon>
        <taxon>Methylophilaceae</taxon>
        <taxon>Methylophilus</taxon>
    </lineage>
</organism>
<dbReference type="EMBL" id="FNFX01000004">
    <property type="protein sequence ID" value="SDK74072.1"/>
    <property type="molecule type" value="Genomic_DNA"/>
</dbReference>
<name>A0A1G9ED44_9PROT</name>
<dbReference type="RefSeq" id="WP_091472291.1">
    <property type="nucleotide sequence ID" value="NZ_FNFX01000004.1"/>
</dbReference>
<evidence type="ECO:0000256" key="8">
    <source>
        <dbReference type="SAM" id="Phobius"/>
    </source>
</evidence>
<dbReference type="OrthoDB" id="5297408at2"/>
<feature type="transmembrane region" description="Helical" evidence="8">
    <location>
        <begin position="133"/>
        <end position="152"/>
    </location>
</feature>
<dbReference type="InterPro" id="IPR007227">
    <property type="entry name" value="Cell_shape_determining_MreD"/>
</dbReference>
<evidence type="ECO:0000256" key="6">
    <source>
        <dbReference type="ARBA" id="ARBA00022989"/>
    </source>
</evidence>
<dbReference type="AlphaFoldDB" id="A0A1G9ED44"/>
<keyword evidence="5" id="KW-0133">Cell shape</keyword>
<evidence type="ECO:0000256" key="7">
    <source>
        <dbReference type="ARBA" id="ARBA00023136"/>
    </source>
</evidence>
<evidence type="ECO:0000313" key="9">
    <source>
        <dbReference type="EMBL" id="SDK74072.1"/>
    </source>
</evidence>
<protein>
    <submittedName>
        <fullName evidence="9">Rod shape-determining protein MreD</fullName>
    </submittedName>
</protein>
<dbReference type="PIRSF" id="PIRSF018472">
    <property type="entry name" value="MreD_proteobac"/>
    <property type="match status" value="1"/>
</dbReference>
<proteinExistence type="inferred from homology"/>
<evidence type="ECO:0000256" key="1">
    <source>
        <dbReference type="ARBA" id="ARBA00004651"/>
    </source>
</evidence>
<comment type="similarity">
    <text evidence="2">Belongs to the MreD family.</text>
</comment>
<keyword evidence="10" id="KW-1185">Reference proteome</keyword>
<evidence type="ECO:0000256" key="4">
    <source>
        <dbReference type="ARBA" id="ARBA00022692"/>
    </source>
</evidence>
<evidence type="ECO:0000256" key="3">
    <source>
        <dbReference type="ARBA" id="ARBA00022475"/>
    </source>
</evidence>
<keyword evidence="3" id="KW-1003">Cell membrane</keyword>
<dbReference type="Pfam" id="PF04093">
    <property type="entry name" value="MreD"/>
    <property type="match status" value="1"/>
</dbReference>
<dbReference type="GO" id="GO:0005886">
    <property type="term" value="C:plasma membrane"/>
    <property type="evidence" value="ECO:0007669"/>
    <property type="project" value="UniProtKB-SubCell"/>
</dbReference>
<gene>
    <name evidence="9" type="ORF">SAMN05192566_2318</name>
</gene>
<evidence type="ECO:0000313" key="10">
    <source>
        <dbReference type="Proteomes" id="UP000198629"/>
    </source>
</evidence>
<keyword evidence="7 8" id="KW-0472">Membrane</keyword>
<comment type="subcellular location">
    <subcellularLocation>
        <location evidence="1">Cell membrane</location>
        <topology evidence="1">Multi-pass membrane protein</topology>
    </subcellularLocation>
</comment>
<keyword evidence="4 8" id="KW-0812">Transmembrane</keyword>
<dbReference type="NCBIfam" id="TIGR03426">
    <property type="entry name" value="shape_MreD"/>
    <property type="match status" value="1"/>
</dbReference>
<evidence type="ECO:0000256" key="5">
    <source>
        <dbReference type="ARBA" id="ARBA00022960"/>
    </source>
</evidence>
<sequence length="158" mass="18170">MKPVKFSTFFFTLLAGLVIQLYPWSNTGLILRPDFLLVIAVYWLLQAPYHCNIGWVWFAGLLVDLATGSLLGQHALSFSITAFLGLIYQRRLVLFNAWQLYLYVIFLFAAQRVLILLLKLFAGSELPDWTYGLPIISDLILWQIMIVWFGALSRPKKL</sequence>
<dbReference type="PANTHER" id="PTHR37484">
    <property type="entry name" value="ROD SHAPE-DETERMINING PROTEIN MRED"/>
    <property type="match status" value="1"/>
</dbReference>
<feature type="transmembrane region" description="Helical" evidence="8">
    <location>
        <begin position="6"/>
        <end position="23"/>
    </location>
</feature>
<dbReference type="PANTHER" id="PTHR37484:SF1">
    <property type="entry name" value="ROD SHAPE-DETERMINING PROTEIN MRED"/>
    <property type="match status" value="1"/>
</dbReference>
<dbReference type="InterPro" id="IPR026034">
    <property type="entry name" value="MreD_proteobac"/>
</dbReference>
<reference evidence="10" key="1">
    <citation type="submission" date="2016-10" db="EMBL/GenBank/DDBJ databases">
        <authorList>
            <person name="Varghese N."/>
            <person name="Submissions S."/>
        </authorList>
    </citation>
    <scope>NUCLEOTIDE SEQUENCE [LARGE SCALE GENOMIC DNA]</scope>
    <source>
        <strain evidence="10">CBMB127</strain>
    </source>
</reference>
<evidence type="ECO:0000256" key="2">
    <source>
        <dbReference type="ARBA" id="ARBA00007776"/>
    </source>
</evidence>
<feature type="transmembrane region" description="Helical" evidence="8">
    <location>
        <begin position="100"/>
        <end position="121"/>
    </location>
</feature>
<dbReference type="Proteomes" id="UP000198629">
    <property type="component" value="Unassembled WGS sequence"/>
</dbReference>